<dbReference type="Gene3D" id="2.120.10.80">
    <property type="entry name" value="Kelch-type beta propeller"/>
    <property type="match status" value="2"/>
</dbReference>
<dbReference type="PANTHER" id="PTHR45632:SF24">
    <property type="entry name" value="GALACTOSE OXIDASE"/>
    <property type="match status" value="1"/>
</dbReference>
<name>A0A3N1MFW6_9PROT</name>
<dbReference type="InterPro" id="IPR006311">
    <property type="entry name" value="TAT_signal"/>
</dbReference>
<dbReference type="Proteomes" id="UP000278222">
    <property type="component" value="Unassembled WGS sequence"/>
</dbReference>
<dbReference type="Pfam" id="PF01344">
    <property type="entry name" value="Kelch_1"/>
    <property type="match status" value="2"/>
</dbReference>
<keyword evidence="2" id="KW-1185">Reference proteome</keyword>
<sequence>MVQHKRQGLPSAPGRRTFLATLGAGAAATLLPRLAVAQHAQHDPLLSHLRHGGPVAMPPEAETQRFLYSPAPPAADPGHWVQRAPLPLPRSEMAWATAMQGRMHVVGGYGLQRVDRPYHHYYDAAADAWRDAAPLPRGANHVGVAADGDRIYACGGFIEQNRAPFSACFVYAAAENAWREIAPLPGPRGAISLVVLDGRIHAIGGRDVRSVDAHDVYDPAADRWSRRAPIPGPRDHAGGVVVDGRIHVIGGRMDTFHFNTGLHLAYDAAGDRWEERAPMPTPRSGHGAVLYRGRVFCMGGEGTRRVFGQNEGYDPKADSWAAYAPMPTPRHGLGAALAGDMIHVAGGGPVMGGMIQTAYHEAFHLAG</sequence>
<proteinExistence type="predicted"/>
<evidence type="ECO:0000313" key="1">
    <source>
        <dbReference type="EMBL" id="ROQ00086.1"/>
    </source>
</evidence>
<gene>
    <name evidence="1" type="ORF">EDC65_1882</name>
</gene>
<dbReference type="SMART" id="SM00612">
    <property type="entry name" value="Kelch"/>
    <property type="match status" value="4"/>
</dbReference>
<dbReference type="OrthoDB" id="9769308at2"/>
<comment type="caution">
    <text evidence="1">The sequence shown here is derived from an EMBL/GenBank/DDBJ whole genome shotgun (WGS) entry which is preliminary data.</text>
</comment>
<dbReference type="InterPro" id="IPR015915">
    <property type="entry name" value="Kelch-typ_b-propeller"/>
</dbReference>
<organism evidence="1 2">
    <name type="scientific">Stella humosa</name>
    <dbReference type="NCBI Taxonomy" id="94"/>
    <lineage>
        <taxon>Bacteria</taxon>
        <taxon>Pseudomonadati</taxon>
        <taxon>Pseudomonadota</taxon>
        <taxon>Alphaproteobacteria</taxon>
        <taxon>Rhodospirillales</taxon>
        <taxon>Stellaceae</taxon>
        <taxon>Stella</taxon>
    </lineage>
</organism>
<protein>
    <submittedName>
        <fullName evidence="1">N-acetylneuraminic acid mutarotase</fullName>
    </submittedName>
</protein>
<dbReference type="EMBL" id="RJKX01000013">
    <property type="protein sequence ID" value="ROQ00086.1"/>
    <property type="molecule type" value="Genomic_DNA"/>
</dbReference>
<dbReference type="RefSeq" id="WP_123689404.1">
    <property type="nucleotide sequence ID" value="NZ_AP019700.1"/>
</dbReference>
<dbReference type="SUPFAM" id="SSF117281">
    <property type="entry name" value="Kelch motif"/>
    <property type="match status" value="1"/>
</dbReference>
<evidence type="ECO:0000313" key="2">
    <source>
        <dbReference type="Proteomes" id="UP000278222"/>
    </source>
</evidence>
<dbReference type="InterPro" id="IPR006652">
    <property type="entry name" value="Kelch_1"/>
</dbReference>
<dbReference type="AlphaFoldDB" id="A0A3N1MFW6"/>
<accession>A0A3N1MFW6</accession>
<dbReference type="PANTHER" id="PTHR45632">
    <property type="entry name" value="LD33804P"/>
    <property type="match status" value="1"/>
</dbReference>
<dbReference type="PROSITE" id="PS51318">
    <property type="entry name" value="TAT"/>
    <property type="match status" value="1"/>
</dbReference>
<reference evidence="1 2" key="1">
    <citation type="submission" date="2018-11" db="EMBL/GenBank/DDBJ databases">
        <title>Genomic Encyclopedia of Type Strains, Phase IV (KMG-IV): sequencing the most valuable type-strain genomes for metagenomic binning, comparative biology and taxonomic classification.</title>
        <authorList>
            <person name="Goeker M."/>
        </authorList>
    </citation>
    <scope>NUCLEOTIDE SEQUENCE [LARGE SCALE GENOMIC DNA]</scope>
    <source>
        <strain evidence="1 2">DSM 5900</strain>
    </source>
</reference>